<dbReference type="Pfam" id="PF00646">
    <property type="entry name" value="F-box"/>
    <property type="match status" value="1"/>
</dbReference>
<name>A0A8J2M854_9HEXA</name>
<evidence type="ECO:0000313" key="2">
    <source>
        <dbReference type="EMBL" id="CAG7833675.1"/>
    </source>
</evidence>
<dbReference type="PROSITE" id="PS50181">
    <property type="entry name" value="FBOX"/>
    <property type="match status" value="1"/>
</dbReference>
<sequence>MEFPNIQSIGGANDFQAMITDTEMQDLSKANNSEIYGAENRFEKLPLEMLNEIFKYLSVSDRNKVRKVSYSWDRAIKHAFGVKIVLNNHNIEDMAHSSDILDIQVRNLTTKLPLSPVFSQSESVQTLEIIGMILSGSLIQLCTEFRNLSCLKLNRIYLETDRQVPINPVDKLLFPSGISNLSMRFLKTIHKHSGFSIGRNNDLYALTASDNIVLNILTEFHFPKLISLQFYHAMEEEIEAERNSDMINRARNLELDTETESSRIPYLQRFN</sequence>
<feature type="domain" description="F-box" evidence="1">
    <location>
        <begin position="39"/>
        <end position="94"/>
    </location>
</feature>
<proteinExistence type="predicted"/>
<dbReference type="SMART" id="SM00256">
    <property type="entry name" value="FBOX"/>
    <property type="match status" value="1"/>
</dbReference>
<comment type="caution">
    <text evidence="2">The sequence shown here is derived from an EMBL/GenBank/DDBJ whole genome shotgun (WGS) entry which is preliminary data.</text>
</comment>
<dbReference type="EMBL" id="CAJVCH010569973">
    <property type="protein sequence ID" value="CAG7833675.1"/>
    <property type="molecule type" value="Genomic_DNA"/>
</dbReference>
<protein>
    <recommendedName>
        <fullName evidence="1">F-box domain-containing protein</fullName>
    </recommendedName>
</protein>
<keyword evidence="3" id="KW-1185">Reference proteome</keyword>
<dbReference type="AlphaFoldDB" id="A0A8J2M854"/>
<organism evidence="2 3">
    <name type="scientific">Allacma fusca</name>
    <dbReference type="NCBI Taxonomy" id="39272"/>
    <lineage>
        <taxon>Eukaryota</taxon>
        <taxon>Metazoa</taxon>
        <taxon>Ecdysozoa</taxon>
        <taxon>Arthropoda</taxon>
        <taxon>Hexapoda</taxon>
        <taxon>Collembola</taxon>
        <taxon>Symphypleona</taxon>
        <taxon>Sminthuridae</taxon>
        <taxon>Allacma</taxon>
    </lineage>
</organism>
<evidence type="ECO:0000259" key="1">
    <source>
        <dbReference type="PROSITE" id="PS50181"/>
    </source>
</evidence>
<gene>
    <name evidence="2" type="ORF">AFUS01_LOCUS43270</name>
</gene>
<evidence type="ECO:0000313" key="3">
    <source>
        <dbReference type="Proteomes" id="UP000708208"/>
    </source>
</evidence>
<dbReference type="Proteomes" id="UP000708208">
    <property type="component" value="Unassembled WGS sequence"/>
</dbReference>
<accession>A0A8J2M854</accession>
<reference evidence="2" key="1">
    <citation type="submission" date="2021-06" db="EMBL/GenBank/DDBJ databases">
        <authorList>
            <person name="Hodson N. C."/>
            <person name="Mongue J. A."/>
            <person name="Jaron S. K."/>
        </authorList>
    </citation>
    <scope>NUCLEOTIDE SEQUENCE</scope>
</reference>
<dbReference type="InterPro" id="IPR001810">
    <property type="entry name" value="F-box_dom"/>
</dbReference>